<keyword evidence="4" id="KW-1185">Reference proteome</keyword>
<proteinExistence type="predicted"/>
<sequence>MNIFWLLLCITVCVCETFDISSESTFTLGLQLIENKSTRIELSLNNNSNTNIQLKDPSNKVIRSFNNDSDMNISFIPKVSGEYTITVNNHKLNKLLFTVVLPQADEGPFASQVEVNLGKDLEDSLRRIIDSHKLLLTRQKEHLDKARSTKSWIKKLTLLEVGLCLLALYYVQSEAVKTFYSTRKV</sequence>
<dbReference type="InParanoid" id="I3EF98"/>
<gene>
    <name evidence="3" type="ORF">NEQG_01967</name>
</gene>
<name>I3EF98_NEMP3</name>
<evidence type="ECO:0000256" key="1">
    <source>
        <dbReference type="SAM" id="SignalP"/>
    </source>
</evidence>
<reference evidence="3" key="1">
    <citation type="submission" date="2011-01" db="EMBL/GenBank/DDBJ databases">
        <title>The Genome Sequence of Nematocida parisii strain ERTm3.</title>
        <authorList>
            <consortium name="The Broad Institute Genome Sequencing Platform"/>
            <consortium name="The Broad Institute Genome Sequencing Center for Infectious Disease"/>
            <person name="Cuomo C."/>
            <person name="Troemel E."/>
            <person name="Young S.K."/>
            <person name="Zeng Q."/>
            <person name="Gargeya S."/>
            <person name="Fitzgerald M."/>
            <person name="Haas B."/>
            <person name="Abouelleil A."/>
            <person name="Alvarado L."/>
            <person name="Arachchi H.M."/>
            <person name="Berlin A."/>
            <person name="Chapman S.B."/>
            <person name="Gearin G."/>
            <person name="Goldberg J."/>
            <person name="Griggs A."/>
            <person name="Gujja S."/>
            <person name="Hansen M."/>
            <person name="Heiman D."/>
            <person name="Howarth C."/>
            <person name="Larimer J."/>
            <person name="Lui A."/>
            <person name="MacDonald P.J.P."/>
            <person name="McCowen C."/>
            <person name="Montmayeur A."/>
            <person name="Murphy C."/>
            <person name="Neiman D."/>
            <person name="Pearson M."/>
            <person name="Priest M."/>
            <person name="Roberts A."/>
            <person name="Saif S."/>
            <person name="Shea T."/>
            <person name="Sisk P."/>
            <person name="Stolte C."/>
            <person name="Sykes S."/>
            <person name="Wortman J."/>
            <person name="Nusbaum C."/>
            <person name="Birren B."/>
        </authorList>
    </citation>
    <scope>NUCLEOTIDE SEQUENCE</scope>
    <source>
        <strain evidence="3">ERTm3</strain>
    </source>
</reference>
<dbReference type="AlphaFoldDB" id="I3EF98"/>
<dbReference type="InterPro" id="IPR009038">
    <property type="entry name" value="GOLD_dom"/>
</dbReference>
<keyword evidence="1" id="KW-0732">Signal</keyword>
<feature type="signal peptide" evidence="1">
    <location>
        <begin position="1"/>
        <end position="15"/>
    </location>
</feature>
<dbReference type="EMBL" id="GL870880">
    <property type="protein sequence ID" value="EIJ87895.1"/>
    <property type="molecule type" value="Genomic_DNA"/>
</dbReference>
<feature type="domain" description="GOLD" evidence="2">
    <location>
        <begin position="18"/>
        <end position="168"/>
    </location>
</feature>
<feature type="chain" id="PRO_5012768182" description="GOLD domain-containing protein" evidence="1">
    <location>
        <begin position="16"/>
        <end position="185"/>
    </location>
</feature>
<evidence type="ECO:0000313" key="4">
    <source>
        <dbReference type="Proteomes" id="UP000002872"/>
    </source>
</evidence>
<dbReference type="OMA" id="WARILMI"/>
<evidence type="ECO:0000313" key="3">
    <source>
        <dbReference type="EMBL" id="EIJ87895.1"/>
    </source>
</evidence>
<organism evidence="3 4">
    <name type="scientific">Nematocida parisii (strain ERTm3)</name>
    <name type="common">Nematode killer fungus</name>
    <dbReference type="NCBI Taxonomy" id="935791"/>
    <lineage>
        <taxon>Eukaryota</taxon>
        <taxon>Fungi</taxon>
        <taxon>Fungi incertae sedis</taxon>
        <taxon>Microsporidia</taxon>
        <taxon>Nematocida</taxon>
    </lineage>
</organism>
<evidence type="ECO:0000259" key="2">
    <source>
        <dbReference type="Pfam" id="PF01105"/>
    </source>
</evidence>
<dbReference type="VEuPathDB" id="MicrosporidiaDB:NEQG_01967"/>
<dbReference type="Pfam" id="PF01105">
    <property type="entry name" value="EMP24_GP25L"/>
    <property type="match status" value="1"/>
</dbReference>
<dbReference type="HOGENOM" id="CLU_1461707_0_0_1"/>
<dbReference type="Proteomes" id="UP000002872">
    <property type="component" value="Unassembled WGS sequence"/>
</dbReference>
<protein>
    <recommendedName>
        <fullName evidence="2">GOLD domain-containing protein</fullName>
    </recommendedName>
</protein>
<accession>I3EF98</accession>
<dbReference type="OrthoDB" id="2187334at2759"/>